<evidence type="ECO:0000256" key="3">
    <source>
        <dbReference type="SAM" id="MobiDB-lite"/>
    </source>
</evidence>
<keyword evidence="4" id="KW-0472">Membrane</keyword>
<dbReference type="EMBL" id="JBHUHP010000028">
    <property type="protein sequence ID" value="MFD2093718.1"/>
    <property type="molecule type" value="Genomic_DNA"/>
</dbReference>
<keyword evidence="4" id="KW-0812">Transmembrane</keyword>
<dbReference type="Proteomes" id="UP001597402">
    <property type="component" value="Unassembled WGS sequence"/>
</dbReference>
<proteinExistence type="inferred from homology"/>
<dbReference type="PANTHER" id="PTHR37313:SF2">
    <property type="entry name" value="UPF0749 PROTEIN YLXX"/>
    <property type="match status" value="1"/>
</dbReference>
<feature type="compositionally biased region" description="Low complexity" evidence="3">
    <location>
        <begin position="115"/>
        <end position="130"/>
    </location>
</feature>
<name>A0ABW4XHG0_9ACTN</name>
<dbReference type="Gene3D" id="3.30.70.1880">
    <property type="entry name" value="Protein of unknown function DUF881"/>
    <property type="match status" value="1"/>
</dbReference>
<dbReference type="PANTHER" id="PTHR37313">
    <property type="entry name" value="UPF0749 PROTEIN RV1825"/>
    <property type="match status" value="1"/>
</dbReference>
<gene>
    <name evidence="5" type="ORF">ACFSHS_19325</name>
</gene>
<feature type="region of interest" description="Disordered" evidence="3">
    <location>
        <begin position="1"/>
        <end position="134"/>
    </location>
</feature>
<accession>A0ABW4XHG0</accession>
<evidence type="ECO:0000256" key="4">
    <source>
        <dbReference type="SAM" id="Phobius"/>
    </source>
</evidence>
<evidence type="ECO:0000313" key="5">
    <source>
        <dbReference type="EMBL" id="MFD2093718.1"/>
    </source>
</evidence>
<dbReference type="RefSeq" id="WP_376879637.1">
    <property type="nucleotide sequence ID" value="NZ_JBHUHP010000028.1"/>
</dbReference>
<feature type="compositionally biased region" description="Basic and acidic residues" evidence="3">
    <location>
        <begin position="51"/>
        <end position="70"/>
    </location>
</feature>
<dbReference type="Pfam" id="PF05949">
    <property type="entry name" value="DUF881"/>
    <property type="match status" value="1"/>
</dbReference>
<feature type="transmembrane region" description="Helical" evidence="4">
    <location>
        <begin position="139"/>
        <end position="157"/>
    </location>
</feature>
<evidence type="ECO:0000256" key="1">
    <source>
        <dbReference type="ARBA" id="ARBA00009108"/>
    </source>
</evidence>
<reference evidence="6" key="1">
    <citation type="journal article" date="2019" name="Int. J. Syst. Evol. Microbiol.">
        <title>The Global Catalogue of Microorganisms (GCM) 10K type strain sequencing project: providing services to taxonomists for standard genome sequencing and annotation.</title>
        <authorList>
            <consortium name="The Broad Institute Genomics Platform"/>
            <consortium name="The Broad Institute Genome Sequencing Center for Infectious Disease"/>
            <person name="Wu L."/>
            <person name="Ma J."/>
        </authorList>
    </citation>
    <scope>NUCLEOTIDE SEQUENCE [LARGE SCALE GENOMIC DNA]</scope>
    <source>
        <strain evidence="6">JCM 3338</strain>
    </source>
</reference>
<comment type="caution">
    <text evidence="5">The sequence shown here is derived from an EMBL/GenBank/DDBJ whole genome shotgun (WGS) entry which is preliminary data.</text>
</comment>
<evidence type="ECO:0000256" key="2">
    <source>
        <dbReference type="SAM" id="Coils"/>
    </source>
</evidence>
<comment type="similarity">
    <text evidence="1">Belongs to the UPF0749 family.</text>
</comment>
<keyword evidence="6" id="KW-1185">Reference proteome</keyword>
<sequence>MSTDERPGTGTDPGDDDVVVPHPFGPGTRGEQPPAGERMGGGPIASAATRGEADGDGREDVVERVPRDEGADAGSQEDARDRGGADASPEAEEPRTAEEPDGVPPEPAAEKGADRAAGPVAGTTGPGASTSRRRTRDPLAAALIGVLTLLLGFAFAVQVRAVGDDQEYAGAREEDLVRILDELNAREERLRDQIAEQRSALQQLSSSDSQTATALEEARARAEAIGILNGTIAAQGPGLVMTIRDAGDEVRVSDIVDAIQELRGAGAETMQIDDVRVGVSTAVTGPPGNLMVDGRPITSPYEFVVIGSPQDMQTALNIPGGVAQDLTRQGATVEIEPSDQVVVDALRPLDTPQYASPDTGG</sequence>
<protein>
    <submittedName>
        <fullName evidence="5">DUF881 domain-containing protein</fullName>
    </submittedName>
</protein>
<organism evidence="5 6">
    <name type="scientific">Blastococcus deserti</name>
    <dbReference type="NCBI Taxonomy" id="2259033"/>
    <lineage>
        <taxon>Bacteria</taxon>
        <taxon>Bacillati</taxon>
        <taxon>Actinomycetota</taxon>
        <taxon>Actinomycetes</taxon>
        <taxon>Geodermatophilales</taxon>
        <taxon>Geodermatophilaceae</taxon>
        <taxon>Blastococcus</taxon>
    </lineage>
</organism>
<keyword evidence="4" id="KW-1133">Transmembrane helix</keyword>
<keyword evidence="2" id="KW-0175">Coiled coil</keyword>
<dbReference type="InterPro" id="IPR010273">
    <property type="entry name" value="DUF881"/>
</dbReference>
<feature type="coiled-coil region" evidence="2">
    <location>
        <begin position="173"/>
        <end position="207"/>
    </location>
</feature>
<evidence type="ECO:0000313" key="6">
    <source>
        <dbReference type="Proteomes" id="UP001597402"/>
    </source>
</evidence>